<evidence type="ECO:0000313" key="2">
    <source>
        <dbReference type="Proteomes" id="UP001054945"/>
    </source>
</evidence>
<evidence type="ECO:0000313" key="1">
    <source>
        <dbReference type="EMBL" id="GIX89351.1"/>
    </source>
</evidence>
<protein>
    <submittedName>
        <fullName evidence="1">Pumilio homolog 1</fullName>
    </submittedName>
</protein>
<keyword evidence="2" id="KW-1185">Reference proteome</keyword>
<gene>
    <name evidence="1" type="primary">Pum1</name>
    <name evidence="1" type="ORF">CEXT_804511</name>
</gene>
<accession>A0AAV4P0Q3</accession>
<proteinExistence type="predicted"/>
<name>A0AAV4P0Q3_CAEEX</name>
<reference evidence="1 2" key="1">
    <citation type="submission" date="2021-06" db="EMBL/GenBank/DDBJ databases">
        <title>Caerostris extrusa draft genome.</title>
        <authorList>
            <person name="Kono N."/>
            <person name="Arakawa K."/>
        </authorList>
    </citation>
    <scope>NUCLEOTIDE SEQUENCE [LARGE SCALE GENOMIC DNA]</scope>
</reference>
<dbReference type="AlphaFoldDB" id="A0AAV4P0Q3"/>
<sequence>MKSSPSCMNEVVWPDRRQHEVLTNGHPEMSGVQSGRHIATRSQDDAMVGYFFFNVHRLTPDFQNYSGKQSRWALGDDSVLEVRGSDNSELESDFQALALETGHTVEYSPAVAKKLWGVEDSKPDDAKGILFGDQWRDSAWSTGHNSTPDGGLGVKMVEYVLGSSPTSKDLDSRMARLHLGMNATDPSDKLKKLKSLSFDGDMKGKEQEEVA</sequence>
<organism evidence="1 2">
    <name type="scientific">Caerostris extrusa</name>
    <name type="common">Bark spider</name>
    <name type="synonym">Caerostris bankana</name>
    <dbReference type="NCBI Taxonomy" id="172846"/>
    <lineage>
        <taxon>Eukaryota</taxon>
        <taxon>Metazoa</taxon>
        <taxon>Ecdysozoa</taxon>
        <taxon>Arthropoda</taxon>
        <taxon>Chelicerata</taxon>
        <taxon>Arachnida</taxon>
        <taxon>Araneae</taxon>
        <taxon>Araneomorphae</taxon>
        <taxon>Entelegynae</taxon>
        <taxon>Araneoidea</taxon>
        <taxon>Araneidae</taxon>
        <taxon>Caerostris</taxon>
    </lineage>
</organism>
<comment type="caution">
    <text evidence="1">The sequence shown here is derived from an EMBL/GenBank/DDBJ whole genome shotgun (WGS) entry which is preliminary data.</text>
</comment>
<dbReference type="EMBL" id="BPLR01021416">
    <property type="protein sequence ID" value="GIX89351.1"/>
    <property type="molecule type" value="Genomic_DNA"/>
</dbReference>
<dbReference type="Proteomes" id="UP001054945">
    <property type="component" value="Unassembled WGS sequence"/>
</dbReference>